<dbReference type="OrthoDB" id="2232845at2"/>
<evidence type="ECO:0000313" key="3">
    <source>
        <dbReference type="Proteomes" id="UP000317430"/>
    </source>
</evidence>
<reference evidence="2 3" key="1">
    <citation type="submission" date="2019-08" db="EMBL/GenBank/DDBJ databases">
        <authorList>
            <person name="Lei W."/>
        </authorList>
    </citation>
    <scope>NUCLEOTIDE SEQUENCE [LARGE SCALE GENOMIC DNA]</scope>
    <source>
        <strain evidence="2 3">CCUG 66496</strain>
    </source>
</reference>
<name>A0A5C5SAE0_9STRE</name>
<evidence type="ECO:0000259" key="1">
    <source>
        <dbReference type="Pfam" id="PF21642"/>
    </source>
</evidence>
<dbReference type="NCBIfam" id="NF041193">
    <property type="entry name" value="lipo_SP0191"/>
    <property type="match status" value="1"/>
</dbReference>
<protein>
    <recommendedName>
        <fullName evidence="1">SP-0191-like C-terminal domain-containing protein</fullName>
    </recommendedName>
</protein>
<comment type="caution">
    <text evidence="2">The sequence shown here is derived from an EMBL/GenBank/DDBJ whole genome shotgun (WGS) entry which is preliminary data.</text>
</comment>
<accession>A0A5C5SAE0</accession>
<feature type="domain" description="SP-0191-like C-terminal" evidence="1">
    <location>
        <begin position="18"/>
        <end position="147"/>
    </location>
</feature>
<dbReference type="Pfam" id="PF21642">
    <property type="entry name" value="SP_0191-like"/>
    <property type="match status" value="1"/>
</dbReference>
<dbReference type="InterPro" id="IPR048787">
    <property type="entry name" value="SP_0191-like_C"/>
</dbReference>
<dbReference type="RefSeq" id="WP_146567693.1">
    <property type="nucleotide sequence ID" value="NZ_VOHL01000005.1"/>
</dbReference>
<dbReference type="InterPro" id="IPR047840">
    <property type="entry name" value="SP_0191-like"/>
</dbReference>
<organism evidence="2 3">
    <name type="scientific">Streptococcus cuniculipharyngis</name>
    <dbReference type="NCBI Taxonomy" id="1562651"/>
    <lineage>
        <taxon>Bacteria</taxon>
        <taxon>Bacillati</taxon>
        <taxon>Bacillota</taxon>
        <taxon>Bacilli</taxon>
        <taxon>Lactobacillales</taxon>
        <taxon>Streptococcaceae</taxon>
        <taxon>Streptococcus</taxon>
    </lineage>
</organism>
<keyword evidence="3" id="KW-1185">Reference proteome</keyword>
<proteinExistence type="predicted"/>
<dbReference type="Proteomes" id="UP000317430">
    <property type="component" value="Unassembled WGS sequence"/>
</dbReference>
<evidence type="ECO:0000313" key="2">
    <source>
        <dbReference type="EMBL" id="TWS97153.1"/>
    </source>
</evidence>
<dbReference type="EMBL" id="VOHL01000005">
    <property type="protein sequence ID" value="TWS97153.1"/>
    <property type="molecule type" value="Genomic_DNA"/>
</dbReference>
<sequence length="158" mass="17703">MIVWFQSDASVEKEEIKTETYQYQETDEGQIQTMTEKITYQGDTFLSLDLLIEEPLDAETKAVLAGQDLASIKEEIITSVENEASLSQLRALKGITTSIDLREDYTFVARVVIDMQVVNLDELSALDGLTGNFADFKVLKPTDYIANLVAQEAVRVDE</sequence>
<gene>
    <name evidence="2" type="ORF">FRX57_06030</name>
</gene>
<dbReference type="AlphaFoldDB" id="A0A5C5SAE0"/>